<sequence>MSDFVVDPSAVAGAAQSIASSGQRISGLTLGASFGELSAAFEGATDPMRAAAAQGDQAVQTALANAGDHVQGWSELIMGFKGTAEEMDENNSTMIRRAVALPSERAYDPYNEN</sequence>
<dbReference type="AlphaFoldDB" id="A0A6L7GWB6"/>
<accession>A0A6L7GWB6</accession>
<organism evidence="1 2">
    <name type="scientific">Gordonia mangrovi</name>
    <dbReference type="NCBI Taxonomy" id="2665643"/>
    <lineage>
        <taxon>Bacteria</taxon>
        <taxon>Bacillati</taxon>
        <taxon>Actinomycetota</taxon>
        <taxon>Actinomycetes</taxon>
        <taxon>Mycobacteriales</taxon>
        <taxon>Gordoniaceae</taxon>
        <taxon>Gordonia</taxon>
    </lineage>
</organism>
<dbReference type="EMBL" id="WMBR01000012">
    <property type="protein sequence ID" value="MXP24374.1"/>
    <property type="molecule type" value="Genomic_DNA"/>
</dbReference>
<name>A0A6L7GWB6_9ACTN</name>
<evidence type="ECO:0008006" key="3">
    <source>
        <dbReference type="Google" id="ProtNLM"/>
    </source>
</evidence>
<proteinExistence type="predicted"/>
<dbReference type="Proteomes" id="UP000475545">
    <property type="component" value="Unassembled WGS sequence"/>
</dbReference>
<keyword evidence="2" id="KW-1185">Reference proteome</keyword>
<comment type="caution">
    <text evidence="1">The sequence shown here is derived from an EMBL/GenBank/DDBJ whole genome shotgun (WGS) entry which is preliminary data.</text>
</comment>
<evidence type="ECO:0000313" key="2">
    <source>
        <dbReference type="Proteomes" id="UP000475545"/>
    </source>
</evidence>
<gene>
    <name evidence="1" type="ORF">GIY30_23925</name>
</gene>
<protein>
    <recommendedName>
        <fullName evidence="3">ESX-1 secretion-associated protein</fullName>
    </recommendedName>
</protein>
<evidence type="ECO:0000313" key="1">
    <source>
        <dbReference type="EMBL" id="MXP24374.1"/>
    </source>
</evidence>
<reference evidence="1 2" key="1">
    <citation type="submission" date="2019-11" db="EMBL/GenBank/DDBJ databases">
        <title>Gordonia sp. nov., a novel actinobacterium isolated from mangrove soil in Hainan.</title>
        <authorList>
            <person name="Huang X."/>
            <person name="Xie Y."/>
            <person name="Chu X."/>
            <person name="Xiao K."/>
        </authorList>
    </citation>
    <scope>NUCLEOTIDE SEQUENCE [LARGE SCALE GENOMIC DNA]</scope>
    <source>
        <strain evidence="1 2">HNM0687</strain>
    </source>
</reference>
<dbReference type="RefSeq" id="WP_160904574.1">
    <property type="nucleotide sequence ID" value="NZ_CP102850.1"/>
</dbReference>